<evidence type="ECO:0000313" key="6">
    <source>
        <dbReference type="EMBL" id="QDE41049.1"/>
    </source>
</evidence>
<evidence type="ECO:0000256" key="2">
    <source>
        <dbReference type="ARBA" id="ARBA00022741"/>
    </source>
</evidence>
<feature type="binding site" evidence="4">
    <location>
        <position position="58"/>
    </location>
    <ligand>
        <name>substrate</name>
    </ligand>
</feature>
<feature type="binding site" evidence="4">
    <location>
        <begin position="138"/>
        <end position="146"/>
    </location>
    <ligand>
        <name>ATP</name>
        <dbReference type="ChEBI" id="CHEBI:30616"/>
    </ligand>
</feature>
<organism evidence="6 7">
    <name type="scientific">Luteibacter pinisoli</name>
    <dbReference type="NCBI Taxonomy" id="2589080"/>
    <lineage>
        <taxon>Bacteria</taxon>
        <taxon>Pseudomonadati</taxon>
        <taxon>Pseudomonadota</taxon>
        <taxon>Gammaproteobacteria</taxon>
        <taxon>Lysobacterales</taxon>
        <taxon>Rhodanobacteraceae</taxon>
        <taxon>Luteibacter</taxon>
    </lineage>
</organism>
<evidence type="ECO:0000256" key="1">
    <source>
        <dbReference type="ARBA" id="ARBA00010638"/>
    </source>
</evidence>
<dbReference type="GO" id="GO:0009396">
    <property type="term" value="P:folic acid-containing compound biosynthetic process"/>
    <property type="evidence" value="ECO:0007669"/>
    <property type="project" value="TreeGrafter"/>
</dbReference>
<dbReference type="PANTHER" id="PTHR23407:SF1">
    <property type="entry name" value="5-FORMYLTETRAHYDROFOLATE CYCLO-LIGASE"/>
    <property type="match status" value="1"/>
</dbReference>
<reference evidence="6 7" key="1">
    <citation type="submission" date="2019-06" db="EMBL/GenBank/DDBJ databases">
        <title>A complete genome sequence for Luteibacter pinisoli MAH-14.</title>
        <authorList>
            <person name="Baltrus D.A."/>
        </authorList>
    </citation>
    <scope>NUCLEOTIDE SEQUENCE [LARGE SCALE GENOMIC DNA]</scope>
    <source>
        <strain evidence="6 7">MAH-14</strain>
    </source>
</reference>
<evidence type="ECO:0000256" key="3">
    <source>
        <dbReference type="ARBA" id="ARBA00022840"/>
    </source>
</evidence>
<comment type="cofactor">
    <cofactor evidence="5">
        <name>Mg(2+)</name>
        <dbReference type="ChEBI" id="CHEBI:18420"/>
    </cofactor>
</comment>
<dbReference type="GO" id="GO:0005524">
    <property type="term" value="F:ATP binding"/>
    <property type="evidence" value="ECO:0007669"/>
    <property type="project" value="UniProtKB-KW"/>
</dbReference>
<proteinExistence type="inferred from homology"/>
<keyword evidence="3 4" id="KW-0067">ATP-binding</keyword>
<dbReference type="RefSeq" id="WP_139984973.1">
    <property type="nucleotide sequence ID" value="NZ_CP041046.1"/>
</dbReference>
<comment type="catalytic activity">
    <reaction evidence="5">
        <text>(6S)-5-formyl-5,6,7,8-tetrahydrofolate + ATP = (6R)-5,10-methenyltetrahydrofolate + ADP + phosphate</text>
        <dbReference type="Rhea" id="RHEA:10488"/>
        <dbReference type="ChEBI" id="CHEBI:30616"/>
        <dbReference type="ChEBI" id="CHEBI:43474"/>
        <dbReference type="ChEBI" id="CHEBI:57455"/>
        <dbReference type="ChEBI" id="CHEBI:57457"/>
        <dbReference type="ChEBI" id="CHEBI:456216"/>
        <dbReference type="EC" id="6.3.3.2"/>
    </reaction>
</comment>
<accession>A0A4Y5Z941</accession>
<dbReference type="GO" id="GO:0046872">
    <property type="term" value="F:metal ion binding"/>
    <property type="evidence" value="ECO:0007669"/>
    <property type="project" value="UniProtKB-KW"/>
</dbReference>
<gene>
    <name evidence="6" type="ORF">FIV34_18495</name>
</gene>
<dbReference type="InterPro" id="IPR037171">
    <property type="entry name" value="NagB/RpiA_transferase-like"/>
</dbReference>
<feature type="binding site" evidence="4">
    <location>
        <begin position="7"/>
        <end position="11"/>
    </location>
    <ligand>
        <name>ATP</name>
        <dbReference type="ChEBI" id="CHEBI:30616"/>
    </ligand>
</feature>
<keyword evidence="6" id="KW-0436">Ligase</keyword>
<protein>
    <recommendedName>
        <fullName evidence="5">5-formyltetrahydrofolate cyclo-ligase</fullName>
        <ecNumber evidence="5">6.3.3.2</ecNumber>
    </recommendedName>
</protein>
<dbReference type="KEGG" id="lpy:FIV34_18495"/>
<sequence>MSKLPERRELRADLVQRRRELKPAERVAAASGLRRSLEQLPEFLTDTHVAGYWATGGELPLNVAIGPLSDRGQTFYLPIVTKSGGKRRLTFAPWTTGQDVESNELGIPEPKAATHIIEADKLDLVLVPLLGFDRKGNRLGFGGGYYDRSFEFLRDQARPAKPLLVGVGYHFQELPGIETAEWDIKLDYVATDKELIDCTGGAA</sequence>
<dbReference type="InterPro" id="IPR002698">
    <property type="entry name" value="FTHF_cligase"/>
</dbReference>
<evidence type="ECO:0000313" key="7">
    <source>
        <dbReference type="Proteomes" id="UP000316093"/>
    </source>
</evidence>
<evidence type="ECO:0000256" key="4">
    <source>
        <dbReference type="PIRSR" id="PIRSR006806-1"/>
    </source>
</evidence>
<comment type="similarity">
    <text evidence="1 5">Belongs to the 5-formyltetrahydrofolate cyclo-ligase family.</text>
</comment>
<dbReference type="Gene3D" id="3.40.50.10420">
    <property type="entry name" value="NagB/RpiA/CoA transferase-like"/>
    <property type="match status" value="1"/>
</dbReference>
<name>A0A4Y5Z941_9GAMM</name>
<keyword evidence="5" id="KW-0460">Magnesium</keyword>
<dbReference type="NCBIfam" id="TIGR02727">
    <property type="entry name" value="MTHFS_bact"/>
    <property type="match status" value="1"/>
</dbReference>
<dbReference type="InterPro" id="IPR024185">
    <property type="entry name" value="FTHF_cligase-like_sf"/>
</dbReference>
<dbReference type="GO" id="GO:0035999">
    <property type="term" value="P:tetrahydrofolate interconversion"/>
    <property type="evidence" value="ECO:0007669"/>
    <property type="project" value="TreeGrafter"/>
</dbReference>
<dbReference type="PIRSF" id="PIRSF006806">
    <property type="entry name" value="FTHF_cligase"/>
    <property type="match status" value="1"/>
</dbReference>
<keyword evidence="5" id="KW-0479">Metal-binding</keyword>
<dbReference type="PANTHER" id="PTHR23407">
    <property type="entry name" value="ATPASE INHIBITOR/5-FORMYLTETRAHYDROFOLATE CYCLO-LIGASE"/>
    <property type="match status" value="1"/>
</dbReference>
<dbReference type="Proteomes" id="UP000316093">
    <property type="component" value="Chromosome"/>
</dbReference>
<keyword evidence="7" id="KW-1185">Reference proteome</keyword>
<dbReference type="SUPFAM" id="SSF100950">
    <property type="entry name" value="NagB/RpiA/CoA transferase-like"/>
    <property type="match status" value="1"/>
</dbReference>
<dbReference type="OrthoDB" id="9801938at2"/>
<evidence type="ECO:0000256" key="5">
    <source>
        <dbReference type="RuleBase" id="RU361279"/>
    </source>
</evidence>
<dbReference type="EC" id="6.3.3.2" evidence="5"/>
<dbReference type="Pfam" id="PF01812">
    <property type="entry name" value="5-FTHF_cyc-lig"/>
    <property type="match status" value="1"/>
</dbReference>
<dbReference type="EMBL" id="CP041046">
    <property type="protein sequence ID" value="QDE41049.1"/>
    <property type="molecule type" value="Genomic_DNA"/>
</dbReference>
<keyword evidence="2 4" id="KW-0547">Nucleotide-binding</keyword>
<dbReference type="AlphaFoldDB" id="A0A4Y5Z941"/>
<dbReference type="GO" id="GO:0030272">
    <property type="term" value="F:5-formyltetrahydrofolate cyclo-ligase activity"/>
    <property type="evidence" value="ECO:0007669"/>
    <property type="project" value="UniProtKB-EC"/>
</dbReference>